<evidence type="ECO:0000259" key="3">
    <source>
        <dbReference type="PROSITE" id="PS50053"/>
    </source>
</evidence>
<feature type="domain" description="Ubiquitin-like" evidence="3">
    <location>
        <begin position="96"/>
        <end position="176"/>
    </location>
</feature>
<dbReference type="InterPro" id="IPR009060">
    <property type="entry name" value="UBA-like_sf"/>
</dbReference>
<dbReference type="PROSITE" id="PS50030">
    <property type="entry name" value="UBA"/>
    <property type="match status" value="3"/>
</dbReference>
<reference evidence="4" key="1">
    <citation type="submission" date="2021-02" db="EMBL/GenBank/DDBJ databases">
        <authorList>
            <person name="Nowell W R."/>
        </authorList>
    </citation>
    <scope>NUCLEOTIDE SEQUENCE</scope>
</reference>
<dbReference type="EMBL" id="CAJNOR010001530">
    <property type="protein sequence ID" value="CAF1158578.1"/>
    <property type="molecule type" value="Genomic_DNA"/>
</dbReference>
<keyword evidence="5" id="KW-1185">Reference proteome</keyword>
<evidence type="ECO:0000256" key="1">
    <source>
        <dbReference type="SAM" id="Coils"/>
    </source>
</evidence>
<dbReference type="SMART" id="SM00165">
    <property type="entry name" value="UBA"/>
    <property type="match status" value="3"/>
</dbReference>
<evidence type="ECO:0000313" key="5">
    <source>
        <dbReference type="Proteomes" id="UP000663828"/>
    </source>
</evidence>
<dbReference type="Gene3D" id="3.10.20.90">
    <property type="entry name" value="Phosphatidylinositol 3-kinase Catalytic Subunit, Chain A, domain 1"/>
    <property type="match status" value="1"/>
</dbReference>
<dbReference type="SUPFAM" id="SSF46934">
    <property type="entry name" value="UBA-like"/>
    <property type="match status" value="2"/>
</dbReference>
<dbReference type="CDD" id="cd14291">
    <property type="entry name" value="UBA1_NUB1_like"/>
    <property type="match status" value="1"/>
</dbReference>
<feature type="domain" description="UBA" evidence="2">
    <location>
        <begin position="377"/>
        <end position="417"/>
    </location>
</feature>
<dbReference type="SUPFAM" id="SSF54236">
    <property type="entry name" value="Ubiquitin-like"/>
    <property type="match status" value="1"/>
</dbReference>
<accession>A0A814TES7</accession>
<dbReference type="Gene3D" id="1.10.8.10">
    <property type="entry name" value="DNA helicase RuvA subunit, C-terminal domain"/>
    <property type="match status" value="2"/>
</dbReference>
<dbReference type="InterPro" id="IPR041207">
    <property type="entry name" value="NUB1_ubiquitin-like_dom"/>
</dbReference>
<feature type="coiled-coil region" evidence="1">
    <location>
        <begin position="410"/>
        <end position="440"/>
    </location>
</feature>
<evidence type="ECO:0000313" key="4">
    <source>
        <dbReference type="EMBL" id="CAF1158578.1"/>
    </source>
</evidence>
<dbReference type="PANTHER" id="PTHR12948">
    <property type="entry name" value="NEDD8 ULTIMATE BUSTER-1 BS4 PROTEIN"/>
    <property type="match status" value="1"/>
</dbReference>
<feature type="domain" description="UBA" evidence="2">
    <location>
        <begin position="515"/>
        <end position="555"/>
    </location>
</feature>
<sequence length="655" mass="74556">MAAPQPITSEEEFSNKELLDHIRPLLQRDKIRLWEPPYTDASSGVENIPEARSYIDLVESICAELGNTAKEIRPALSFLRRHALEKLAAKKNMDLITLKIRFSGASDNKNNCINISISSQSTGTELEKLIQEKLNLHDQNIKMICSGRMIQSNKQLQAQNIRTNATILVIAVPKSAIAAATADAQTSNLIQAVKEAANILHENARTAPSSDQYQLRITDQQGRELTALSDDERRSLTVAMTLHEKGRSFLRQRDYLSALALFSEADNEFRQCSSQMLNSVDNWGLLNLDTVWCYLCMKSVNDLEDAAERLMKCDTCFVKVYGNSFQRLKALQKDGTGHMVLFVRLHLLQAIVAYHAGRKVDAKNFLGLAEEEARMMHVEPEKLTQIMTMGYTASEARRGLRSSQGNIEQAVEFILENRRLREERHREEEEREEEERLQKRYGRTQNGQKLDIKHLHQLESMGYPQCACAEALKQSNNRLEEAGEMLLNDLETLIAVSRPERKTKEDDDEPTNVLPEDASHVPQLLSLGAELDEARALLEIHGNRLDRAAEELLQKNQDPTQDSMADLLQRARVLAEKRAVKNARLEEKHRADQERRAKLQTVLPDLLRNNMEVDNMESESETASGGPDEYLDLLLDEEEAFILEYRQRLINDGFW</sequence>
<dbReference type="Pfam" id="PF00627">
    <property type="entry name" value="UBA"/>
    <property type="match status" value="1"/>
</dbReference>
<dbReference type="InterPro" id="IPR029071">
    <property type="entry name" value="Ubiquitin-like_domsf"/>
</dbReference>
<dbReference type="Proteomes" id="UP000663828">
    <property type="component" value="Unassembled WGS sequence"/>
</dbReference>
<name>A0A814TES7_ADIRI</name>
<evidence type="ECO:0000259" key="2">
    <source>
        <dbReference type="PROSITE" id="PS50030"/>
    </source>
</evidence>
<dbReference type="InterPro" id="IPR039749">
    <property type="entry name" value="NUB1"/>
</dbReference>
<dbReference type="InterPro" id="IPR000626">
    <property type="entry name" value="Ubiquitin-like_dom"/>
</dbReference>
<keyword evidence="1" id="KW-0175">Coiled coil</keyword>
<gene>
    <name evidence="4" type="ORF">XAT740_LOCUS21354</name>
</gene>
<dbReference type="AlphaFoldDB" id="A0A814TES7"/>
<comment type="caution">
    <text evidence="4">The sequence shown here is derived from an EMBL/GenBank/DDBJ whole genome shotgun (WGS) entry which is preliminary data.</text>
</comment>
<dbReference type="PROSITE" id="PS50053">
    <property type="entry name" value="UBIQUITIN_2"/>
    <property type="match status" value="1"/>
</dbReference>
<dbReference type="PANTHER" id="PTHR12948:SF3">
    <property type="entry name" value="NEDD8 ULTIMATE BUSTER 1"/>
    <property type="match status" value="1"/>
</dbReference>
<dbReference type="InterPro" id="IPR015940">
    <property type="entry name" value="UBA"/>
</dbReference>
<organism evidence="4 5">
    <name type="scientific">Adineta ricciae</name>
    <name type="common">Rotifer</name>
    <dbReference type="NCBI Taxonomy" id="249248"/>
    <lineage>
        <taxon>Eukaryota</taxon>
        <taxon>Metazoa</taxon>
        <taxon>Spiralia</taxon>
        <taxon>Gnathifera</taxon>
        <taxon>Rotifera</taxon>
        <taxon>Eurotatoria</taxon>
        <taxon>Bdelloidea</taxon>
        <taxon>Adinetida</taxon>
        <taxon>Adinetidae</taxon>
        <taxon>Adineta</taxon>
    </lineage>
</organism>
<dbReference type="GO" id="GO:2000058">
    <property type="term" value="P:regulation of ubiquitin-dependent protein catabolic process"/>
    <property type="evidence" value="ECO:0007669"/>
    <property type="project" value="TreeGrafter"/>
</dbReference>
<dbReference type="Pfam" id="PF18037">
    <property type="entry name" value="Ubiquitin_5"/>
    <property type="match status" value="1"/>
</dbReference>
<protein>
    <recommendedName>
        <fullName evidence="6">NEDD8 ultimate buster 1</fullName>
    </recommendedName>
</protein>
<evidence type="ECO:0008006" key="6">
    <source>
        <dbReference type="Google" id="ProtNLM"/>
    </source>
</evidence>
<feature type="domain" description="UBA" evidence="2">
    <location>
        <begin position="449"/>
        <end position="489"/>
    </location>
</feature>
<proteinExistence type="predicted"/>